<evidence type="ECO:0000256" key="1">
    <source>
        <dbReference type="SAM" id="SignalP"/>
    </source>
</evidence>
<keyword evidence="1" id="KW-0732">Signal</keyword>
<dbReference type="InterPro" id="IPR027268">
    <property type="entry name" value="Peptidase_M4/M1_CTD_sf"/>
</dbReference>
<proteinExistence type="predicted"/>
<dbReference type="Gene3D" id="1.10.390.10">
    <property type="entry name" value="Neutral Protease Domain 2"/>
    <property type="match status" value="1"/>
</dbReference>
<dbReference type="InterPro" id="IPR014782">
    <property type="entry name" value="Peptidase_M1_dom"/>
</dbReference>
<dbReference type="GO" id="GO:0042277">
    <property type="term" value="F:peptide binding"/>
    <property type="evidence" value="ECO:0007669"/>
    <property type="project" value="TreeGrafter"/>
</dbReference>
<keyword evidence="3" id="KW-0645">Protease</keyword>
<organism evidence="3 4">
    <name type="scientific">Paenibacillus uliginis N3/975</name>
    <dbReference type="NCBI Taxonomy" id="1313296"/>
    <lineage>
        <taxon>Bacteria</taxon>
        <taxon>Bacillati</taxon>
        <taxon>Bacillota</taxon>
        <taxon>Bacilli</taxon>
        <taxon>Bacillales</taxon>
        <taxon>Paenibacillaceae</taxon>
        <taxon>Paenibacillus</taxon>
    </lineage>
</organism>
<dbReference type="PANTHER" id="PTHR11533:SF174">
    <property type="entry name" value="PUROMYCIN-SENSITIVE AMINOPEPTIDASE-RELATED"/>
    <property type="match status" value="1"/>
</dbReference>
<dbReference type="EMBL" id="LT840184">
    <property type="protein sequence ID" value="SMF91182.1"/>
    <property type="molecule type" value="Genomic_DNA"/>
</dbReference>
<dbReference type="GO" id="GO:0016020">
    <property type="term" value="C:membrane"/>
    <property type="evidence" value="ECO:0007669"/>
    <property type="project" value="TreeGrafter"/>
</dbReference>
<evidence type="ECO:0000259" key="2">
    <source>
        <dbReference type="Pfam" id="PF01433"/>
    </source>
</evidence>
<keyword evidence="3" id="KW-0031">Aminopeptidase</keyword>
<dbReference type="PANTHER" id="PTHR11533">
    <property type="entry name" value="PROTEASE M1 ZINC METALLOPROTEASE"/>
    <property type="match status" value="1"/>
</dbReference>
<reference evidence="3 4" key="1">
    <citation type="submission" date="2017-04" db="EMBL/GenBank/DDBJ databases">
        <authorList>
            <person name="Afonso C.L."/>
            <person name="Miller P.J."/>
            <person name="Scott M.A."/>
            <person name="Spackman E."/>
            <person name="Goraichik I."/>
            <person name="Dimitrov K.M."/>
            <person name="Suarez D.L."/>
            <person name="Swayne D.E."/>
        </authorList>
    </citation>
    <scope>NUCLEOTIDE SEQUENCE [LARGE SCALE GENOMIC DNA]</scope>
    <source>
        <strain evidence="3 4">N3/975</strain>
    </source>
</reference>
<name>A0A1X7HRS9_9BACL</name>
<evidence type="ECO:0000313" key="4">
    <source>
        <dbReference type="Proteomes" id="UP000192940"/>
    </source>
</evidence>
<dbReference type="Pfam" id="PF01433">
    <property type="entry name" value="Peptidase_M1"/>
    <property type="match status" value="1"/>
</dbReference>
<sequence>MNHLQRKNISTRIVACSLVFSVMASPIVGTGIVKAAPVNAPASSAHQAKEQATTNSPIRYQIDARLDEKTMTLHGSETVIYKNTSKDSLRELVFHTFADANRSESTQAQMFASANAQIRKDNPDKQAADFLGGIDILQVKETGKQLVFENKQQVLTVKLDRELKPGETVTAQVDFKVKIPYGSHRLSYYQNIINGAHWFPVMSVYEGSKHQWDRTPYSTSFESDYYTVSDYEVQLNVPASYQVSMPGMITVQDAEAGRKTVATTANRTREFVFFASPDYKVERDTRDGLTVEYYYFDNGPGKEKVIEAYIDQAFKAIQFFNDKYGEYPYPEFRIVESHVEGLAVEFSRLIQMGMIKGNPDVEGHTAFVHEIAHQWFHSLIGNNSETESFLDEGFADFSTVYFSEKQGDVMNGFKSIQLDEGAFDTAISASNTEVGDLWQPVYYHKGRQAIYQLYRTVGEEKFDLFMKAYFNRFVYQNATIDGLLETIGETLGKEAQSEIEQALRQPNFELKPEYQLTDAERAEYMHEMMKSMYHGVLAQNPDLPFETISRIMDKTLQGEPLTVVLSESASKKAKAQQQAVLKSLQTTFDIFGIQQPTVLSERQVIKKKLKNELANSNVIVIGSAATNPLVQALKPGIIKRADDIGFKWKATMSKPNTAGAYIIKHPHNQKRLLLHFFWTGDQLSTASAEDYNAMISKSMSFSSAFYQFYLMDQTGKLVMEKKNDNAISELFE</sequence>
<dbReference type="STRING" id="1313296.SAMN05661091_5367"/>
<dbReference type="GO" id="GO:0005615">
    <property type="term" value="C:extracellular space"/>
    <property type="evidence" value="ECO:0007669"/>
    <property type="project" value="TreeGrafter"/>
</dbReference>
<dbReference type="CDD" id="cd09604">
    <property type="entry name" value="M1_APN_like"/>
    <property type="match status" value="1"/>
</dbReference>
<feature type="chain" id="PRO_5013276400" evidence="1">
    <location>
        <begin position="36"/>
        <end position="732"/>
    </location>
</feature>
<dbReference type="Proteomes" id="UP000192940">
    <property type="component" value="Chromosome I"/>
</dbReference>
<dbReference type="GO" id="GO:0005737">
    <property type="term" value="C:cytoplasm"/>
    <property type="evidence" value="ECO:0007669"/>
    <property type="project" value="TreeGrafter"/>
</dbReference>
<dbReference type="GO" id="GO:0008270">
    <property type="term" value="F:zinc ion binding"/>
    <property type="evidence" value="ECO:0007669"/>
    <property type="project" value="InterPro"/>
</dbReference>
<dbReference type="RefSeq" id="WP_208915990.1">
    <property type="nucleotide sequence ID" value="NZ_LT840184.1"/>
</dbReference>
<dbReference type="AlphaFoldDB" id="A0A1X7HRS9"/>
<keyword evidence="3" id="KW-0378">Hydrolase</keyword>
<accession>A0A1X7HRS9</accession>
<feature type="signal peptide" evidence="1">
    <location>
        <begin position="1"/>
        <end position="35"/>
    </location>
</feature>
<dbReference type="GO" id="GO:0070006">
    <property type="term" value="F:metalloaminopeptidase activity"/>
    <property type="evidence" value="ECO:0007669"/>
    <property type="project" value="TreeGrafter"/>
</dbReference>
<feature type="domain" description="Peptidase M1 membrane alanine aminopeptidase" evidence="2">
    <location>
        <begin position="367"/>
        <end position="495"/>
    </location>
</feature>
<gene>
    <name evidence="3" type="ORF">SAMN05661091_5367</name>
</gene>
<protein>
    <submittedName>
        <fullName evidence="3">Aminopeptidase N</fullName>
    </submittedName>
</protein>
<evidence type="ECO:0000313" key="3">
    <source>
        <dbReference type="EMBL" id="SMF91182.1"/>
    </source>
</evidence>
<dbReference type="InterPro" id="IPR050344">
    <property type="entry name" value="Peptidase_M1_aminopeptidases"/>
</dbReference>
<dbReference type="GO" id="GO:0043171">
    <property type="term" value="P:peptide catabolic process"/>
    <property type="evidence" value="ECO:0007669"/>
    <property type="project" value="TreeGrafter"/>
</dbReference>
<dbReference type="SUPFAM" id="SSF55486">
    <property type="entry name" value="Metalloproteases ('zincins'), catalytic domain"/>
    <property type="match status" value="1"/>
</dbReference>
<keyword evidence="4" id="KW-1185">Reference proteome</keyword>